<comment type="subcellular location">
    <subcellularLocation>
        <location evidence="1">Membrane</location>
        <topology evidence="1">Multi-pass membrane protein</topology>
    </subcellularLocation>
</comment>
<gene>
    <name evidence="6" type="ORF">L873DRAFT_1845581</name>
</gene>
<dbReference type="EMBL" id="ML120418">
    <property type="protein sequence ID" value="RPA96074.1"/>
    <property type="molecule type" value="Genomic_DNA"/>
</dbReference>
<dbReference type="InterPro" id="IPR005828">
    <property type="entry name" value="MFS_sugar_transport-like"/>
</dbReference>
<evidence type="ECO:0000313" key="6">
    <source>
        <dbReference type="EMBL" id="RPA96074.1"/>
    </source>
</evidence>
<feature type="transmembrane region" description="Helical" evidence="5">
    <location>
        <begin position="91"/>
        <end position="111"/>
    </location>
</feature>
<keyword evidence="4 5" id="KW-0472">Membrane</keyword>
<evidence type="ECO:0000256" key="4">
    <source>
        <dbReference type="ARBA" id="ARBA00023136"/>
    </source>
</evidence>
<keyword evidence="3 5" id="KW-1133">Transmembrane helix</keyword>
<dbReference type="Gene3D" id="1.20.1250.20">
    <property type="entry name" value="MFS general substrate transporter like domains"/>
    <property type="match status" value="1"/>
</dbReference>
<evidence type="ECO:0008006" key="8">
    <source>
        <dbReference type="Google" id="ProtNLM"/>
    </source>
</evidence>
<name>A0A3N4JQI1_9PEZI</name>
<feature type="transmembrane region" description="Helical" evidence="5">
    <location>
        <begin position="150"/>
        <end position="175"/>
    </location>
</feature>
<dbReference type="STRING" id="1336337.A0A3N4JQI1"/>
<evidence type="ECO:0000313" key="7">
    <source>
        <dbReference type="Proteomes" id="UP000276215"/>
    </source>
</evidence>
<sequence>MVLLFGLPESPRYLMAKDRGEESLKVPALLEGEPSDSEAVEAGAHSGQITFGDTSRMENRRLSEDSAWPMVIFYSAYLPQSVLNLERELCLIFGGCTGLTFVFTFIPILFIDNWGRRKPLMLGVAGQSIAMACVAALAKPSTEDNKAASVPGMVFVIVYIATYSGFAWVATPWLCPTEILEFRFRN</sequence>
<dbReference type="PANTHER" id="PTHR48022">
    <property type="entry name" value="PLASTIDIC GLUCOSE TRANSPORTER 4"/>
    <property type="match status" value="1"/>
</dbReference>
<proteinExistence type="predicted"/>
<dbReference type="AlphaFoldDB" id="A0A3N4JQI1"/>
<keyword evidence="7" id="KW-1185">Reference proteome</keyword>
<dbReference type="GO" id="GO:0016020">
    <property type="term" value="C:membrane"/>
    <property type="evidence" value="ECO:0007669"/>
    <property type="project" value="UniProtKB-SubCell"/>
</dbReference>
<dbReference type="SUPFAM" id="SSF103473">
    <property type="entry name" value="MFS general substrate transporter"/>
    <property type="match status" value="1"/>
</dbReference>
<dbReference type="InterPro" id="IPR050360">
    <property type="entry name" value="MFS_Sugar_Transporters"/>
</dbReference>
<evidence type="ECO:0000256" key="5">
    <source>
        <dbReference type="SAM" id="Phobius"/>
    </source>
</evidence>
<reference evidence="6 7" key="1">
    <citation type="journal article" date="2018" name="Nat. Ecol. Evol.">
        <title>Pezizomycetes genomes reveal the molecular basis of ectomycorrhizal truffle lifestyle.</title>
        <authorList>
            <person name="Murat C."/>
            <person name="Payen T."/>
            <person name="Noel B."/>
            <person name="Kuo A."/>
            <person name="Morin E."/>
            <person name="Chen J."/>
            <person name="Kohler A."/>
            <person name="Krizsan K."/>
            <person name="Balestrini R."/>
            <person name="Da Silva C."/>
            <person name="Montanini B."/>
            <person name="Hainaut M."/>
            <person name="Levati E."/>
            <person name="Barry K.W."/>
            <person name="Belfiori B."/>
            <person name="Cichocki N."/>
            <person name="Clum A."/>
            <person name="Dockter R.B."/>
            <person name="Fauchery L."/>
            <person name="Guy J."/>
            <person name="Iotti M."/>
            <person name="Le Tacon F."/>
            <person name="Lindquist E.A."/>
            <person name="Lipzen A."/>
            <person name="Malagnac F."/>
            <person name="Mello A."/>
            <person name="Molinier V."/>
            <person name="Miyauchi S."/>
            <person name="Poulain J."/>
            <person name="Riccioni C."/>
            <person name="Rubini A."/>
            <person name="Sitrit Y."/>
            <person name="Splivallo R."/>
            <person name="Traeger S."/>
            <person name="Wang M."/>
            <person name="Zifcakova L."/>
            <person name="Wipf D."/>
            <person name="Zambonelli A."/>
            <person name="Paolocci F."/>
            <person name="Nowrousian M."/>
            <person name="Ottonello S."/>
            <person name="Baldrian P."/>
            <person name="Spatafora J.W."/>
            <person name="Henrissat B."/>
            <person name="Nagy L.G."/>
            <person name="Aury J.M."/>
            <person name="Wincker P."/>
            <person name="Grigoriev I.V."/>
            <person name="Bonfante P."/>
            <person name="Martin F.M."/>
        </authorList>
    </citation>
    <scope>NUCLEOTIDE SEQUENCE [LARGE SCALE GENOMIC DNA]</scope>
    <source>
        <strain evidence="6 7">120613-1</strain>
    </source>
</reference>
<dbReference type="GO" id="GO:0005351">
    <property type="term" value="F:carbohydrate:proton symporter activity"/>
    <property type="evidence" value="ECO:0007669"/>
    <property type="project" value="TreeGrafter"/>
</dbReference>
<evidence type="ECO:0000256" key="3">
    <source>
        <dbReference type="ARBA" id="ARBA00022989"/>
    </source>
</evidence>
<organism evidence="6 7">
    <name type="scientific">Choiromyces venosus 120613-1</name>
    <dbReference type="NCBI Taxonomy" id="1336337"/>
    <lineage>
        <taxon>Eukaryota</taxon>
        <taxon>Fungi</taxon>
        <taxon>Dikarya</taxon>
        <taxon>Ascomycota</taxon>
        <taxon>Pezizomycotina</taxon>
        <taxon>Pezizomycetes</taxon>
        <taxon>Pezizales</taxon>
        <taxon>Tuberaceae</taxon>
        <taxon>Choiromyces</taxon>
    </lineage>
</organism>
<keyword evidence="2 5" id="KW-0812">Transmembrane</keyword>
<feature type="transmembrane region" description="Helical" evidence="5">
    <location>
        <begin position="120"/>
        <end position="138"/>
    </location>
</feature>
<evidence type="ECO:0000256" key="2">
    <source>
        <dbReference type="ARBA" id="ARBA00022692"/>
    </source>
</evidence>
<protein>
    <recommendedName>
        <fullName evidence="8">Major facilitator superfamily (MFS) profile domain-containing protein</fullName>
    </recommendedName>
</protein>
<dbReference type="Pfam" id="PF00083">
    <property type="entry name" value="Sugar_tr"/>
    <property type="match status" value="1"/>
</dbReference>
<dbReference type="InterPro" id="IPR036259">
    <property type="entry name" value="MFS_trans_sf"/>
</dbReference>
<dbReference type="OrthoDB" id="6612291at2759"/>
<dbReference type="PANTHER" id="PTHR48022:SF28">
    <property type="entry name" value="MAJOR FACILITATOR SUPERFAMILY (MFS) PROFILE DOMAIN-CONTAINING PROTEIN-RELATED"/>
    <property type="match status" value="1"/>
</dbReference>
<accession>A0A3N4JQI1</accession>
<dbReference type="Proteomes" id="UP000276215">
    <property type="component" value="Unassembled WGS sequence"/>
</dbReference>
<evidence type="ECO:0000256" key="1">
    <source>
        <dbReference type="ARBA" id="ARBA00004141"/>
    </source>
</evidence>